<dbReference type="Proteomes" id="UP000199371">
    <property type="component" value="Unassembled WGS sequence"/>
</dbReference>
<name>A0A1H6M389_9GAMM</name>
<dbReference type="EMBL" id="FNXF01000008">
    <property type="protein sequence ID" value="SEH95666.1"/>
    <property type="molecule type" value="Genomic_DNA"/>
</dbReference>
<sequence>MSVDQQAREILNELREKLSAGNDGSIYGDKSRALKDIDSLLSSPSTEGVKYLLLPTSNLQELSLENGWGKEFYLLANQLENLLGIS</sequence>
<accession>A0A1H6M389</accession>
<protein>
    <submittedName>
        <fullName evidence="1">Uncharacterized protein</fullName>
    </submittedName>
</protein>
<keyword evidence="2" id="KW-1185">Reference proteome</keyword>
<gene>
    <name evidence="1" type="ORF">SAMN05660691_02426</name>
</gene>
<organism evidence="1 2">
    <name type="scientific">Rheinheimera pacifica</name>
    <dbReference type="NCBI Taxonomy" id="173990"/>
    <lineage>
        <taxon>Bacteria</taxon>
        <taxon>Pseudomonadati</taxon>
        <taxon>Pseudomonadota</taxon>
        <taxon>Gammaproteobacteria</taxon>
        <taxon>Chromatiales</taxon>
        <taxon>Chromatiaceae</taxon>
        <taxon>Rheinheimera</taxon>
    </lineage>
</organism>
<dbReference type="RefSeq" id="WP_092793599.1">
    <property type="nucleotide sequence ID" value="NZ_FNXF01000008.1"/>
</dbReference>
<evidence type="ECO:0000313" key="1">
    <source>
        <dbReference type="EMBL" id="SEH95666.1"/>
    </source>
</evidence>
<reference evidence="2" key="1">
    <citation type="submission" date="2016-10" db="EMBL/GenBank/DDBJ databases">
        <authorList>
            <person name="Varghese N."/>
            <person name="Submissions S."/>
        </authorList>
    </citation>
    <scope>NUCLEOTIDE SEQUENCE [LARGE SCALE GENOMIC DNA]</scope>
    <source>
        <strain evidence="2">DSM 17616</strain>
    </source>
</reference>
<proteinExistence type="predicted"/>
<evidence type="ECO:0000313" key="2">
    <source>
        <dbReference type="Proteomes" id="UP000199371"/>
    </source>
</evidence>
<dbReference type="AlphaFoldDB" id="A0A1H6M389"/>
<dbReference type="OrthoDB" id="3393486at2"/>